<evidence type="ECO:0000313" key="1">
    <source>
        <dbReference type="EMBL" id="KAF3556357.1"/>
    </source>
</evidence>
<sequence>MMMRLPSEDEAEIVGDGAVDARFENLFANAEEEAMTRYDTTHVCEVLGKPQYNFNVVVLVIYSLLDSHSPSILVNVKSSQVGLRGHGASHQKLLSVIIPTVSHWCINVVLDYQLFFGTIALGNKMKFLHGFLHTAELDSPHKSSIFLCFVMLSIFVLTLSMSPESSTSIVNFVAH</sequence>
<comment type="caution">
    <text evidence="1">The sequence shown here is derived from an EMBL/GenBank/DDBJ whole genome shotgun (WGS) entry which is preliminary data.</text>
</comment>
<dbReference type="EMBL" id="QGKX02000996">
    <property type="protein sequence ID" value="KAF3556357.1"/>
    <property type="molecule type" value="Genomic_DNA"/>
</dbReference>
<name>A0A8S9QXQ9_BRACR</name>
<reference evidence="1" key="1">
    <citation type="submission" date="2019-12" db="EMBL/GenBank/DDBJ databases">
        <title>Genome sequencing and annotation of Brassica cretica.</title>
        <authorList>
            <person name="Studholme D.J."/>
            <person name="Sarris P."/>
        </authorList>
    </citation>
    <scope>NUCLEOTIDE SEQUENCE</scope>
    <source>
        <strain evidence="1">PFS-109/04</strain>
        <tissue evidence="1">Leaf</tissue>
    </source>
</reference>
<dbReference type="AlphaFoldDB" id="A0A8S9QXQ9"/>
<evidence type="ECO:0000313" key="2">
    <source>
        <dbReference type="Proteomes" id="UP000712600"/>
    </source>
</evidence>
<proteinExistence type="predicted"/>
<dbReference type="Proteomes" id="UP000712600">
    <property type="component" value="Unassembled WGS sequence"/>
</dbReference>
<protein>
    <submittedName>
        <fullName evidence="1">Uncharacterized protein</fullName>
    </submittedName>
</protein>
<accession>A0A8S9QXQ9</accession>
<gene>
    <name evidence="1" type="ORF">F2Q69_00015657</name>
</gene>
<organism evidence="1 2">
    <name type="scientific">Brassica cretica</name>
    <name type="common">Mustard</name>
    <dbReference type="NCBI Taxonomy" id="69181"/>
    <lineage>
        <taxon>Eukaryota</taxon>
        <taxon>Viridiplantae</taxon>
        <taxon>Streptophyta</taxon>
        <taxon>Embryophyta</taxon>
        <taxon>Tracheophyta</taxon>
        <taxon>Spermatophyta</taxon>
        <taxon>Magnoliopsida</taxon>
        <taxon>eudicotyledons</taxon>
        <taxon>Gunneridae</taxon>
        <taxon>Pentapetalae</taxon>
        <taxon>rosids</taxon>
        <taxon>malvids</taxon>
        <taxon>Brassicales</taxon>
        <taxon>Brassicaceae</taxon>
        <taxon>Brassiceae</taxon>
        <taxon>Brassica</taxon>
    </lineage>
</organism>